<keyword evidence="2" id="KW-1185">Reference proteome</keyword>
<dbReference type="Gene3D" id="3.40.1660.10">
    <property type="entry name" value="EreA-like (biosynthetic domain)"/>
    <property type="match status" value="2"/>
</dbReference>
<dbReference type="InterPro" id="IPR052036">
    <property type="entry name" value="Hydrolase/PRTase-associated"/>
</dbReference>
<dbReference type="PANTHER" id="PTHR31299:SF0">
    <property type="entry name" value="ESTERASE, PUTATIVE (AFU_ORTHOLOGUE AFUA_1G05850)-RELATED"/>
    <property type="match status" value="1"/>
</dbReference>
<evidence type="ECO:0008006" key="3">
    <source>
        <dbReference type="Google" id="ProtNLM"/>
    </source>
</evidence>
<dbReference type="GO" id="GO:0046677">
    <property type="term" value="P:response to antibiotic"/>
    <property type="evidence" value="ECO:0007669"/>
    <property type="project" value="InterPro"/>
</dbReference>
<dbReference type="PANTHER" id="PTHR31299">
    <property type="entry name" value="ESTERASE, PUTATIVE (AFU_ORTHOLOGUE AFUA_1G05850)-RELATED"/>
    <property type="match status" value="1"/>
</dbReference>
<evidence type="ECO:0000313" key="2">
    <source>
        <dbReference type="Proteomes" id="UP000267268"/>
    </source>
</evidence>
<reference evidence="1 2" key="1">
    <citation type="submission" date="2018-12" db="EMBL/GenBank/DDBJ databases">
        <title>Flammeovirga pectinis sp. nov., isolated from the gut of the Korean scallop, Patinopecten yessoensis.</title>
        <authorList>
            <person name="Bae J.-W."/>
            <person name="Jeong Y.-S."/>
            <person name="Kang W."/>
        </authorList>
    </citation>
    <scope>NUCLEOTIDE SEQUENCE [LARGE SCALE GENOMIC DNA]</scope>
    <source>
        <strain evidence="1 2">L12M1</strain>
        <plasmid evidence="1 2">unnamed1</plasmid>
    </source>
</reference>
<gene>
    <name evidence="1" type="ORF">EI427_25790</name>
</gene>
<name>A0A3Q9FQJ6_9BACT</name>
<proteinExistence type="predicted"/>
<accession>A0A3Q9FQJ6</accession>
<sequence length="424" mass="49070">MKSYILLVFVTLLPFTDLFSQDTLSSFKSEIENLIGDKRIVLLGEMSHREGNVIKTNTKIVKFLHQEKGFNLILFESGFIDLGVISNASVDYRENLSDAIFPVWSHSGEFQPLLDYLEKEKEQFKVGGFDLNFSSDFMYSNFVDSLKAYISKETIKNWESFFYIFNRVINEGGHPFKEYSFETYLSEIDKLSKLVDGDDFFLQGLENYKEYLLILKSGVFDIQEKDFKAKMCNPRDIQMAKNVLYYAKKYPQTKIICWGASAHFAKSFSSFENDEIREFNPMGGEIVEEVGEDVITIGHTGRVGSYKYWFEDLNEAKEIKLSSNGALEKSYSNELDDIKIINLNNYHLKDSIFSSSSIEYSPMIGKWSEVFDVLIFHKEISPMHSIEKENIQFDTSSIKYSYPLLNNSKSSQEKKSIYKRKGLK</sequence>
<dbReference type="Pfam" id="PF05139">
    <property type="entry name" value="Erythro_esteras"/>
    <property type="match status" value="1"/>
</dbReference>
<dbReference type="CDD" id="cd14728">
    <property type="entry name" value="Ere-like"/>
    <property type="match status" value="1"/>
</dbReference>
<dbReference type="EMBL" id="CP034564">
    <property type="protein sequence ID" value="AZQ65650.1"/>
    <property type="molecule type" value="Genomic_DNA"/>
</dbReference>
<dbReference type="OrthoDB" id="9810066at2"/>
<dbReference type="KEGG" id="fll:EI427_25790"/>
<evidence type="ECO:0000313" key="1">
    <source>
        <dbReference type="EMBL" id="AZQ65650.1"/>
    </source>
</evidence>
<organism evidence="1 2">
    <name type="scientific">Flammeovirga pectinis</name>
    <dbReference type="NCBI Taxonomy" id="2494373"/>
    <lineage>
        <taxon>Bacteria</taxon>
        <taxon>Pseudomonadati</taxon>
        <taxon>Bacteroidota</taxon>
        <taxon>Cytophagia</taxon>
        <taxon>Cytophagales</taxon>
        <taxon>Flammeovirgaceae</taxon>
        <taxon>Flammeovirga</taxon>
    </lineage>
</organism>
<dbReference type="AlphaFoldDB" id="A0A3Q9FQJ6"/>
<dbReference type="InterPro" id="IPR007815">
    <property type="entry name" value="Emycin_Estase"/>
</dbReference>
<dbReference type="Proteomes" id="UP000267268">
    <property type="component" value="Plasmid unnamed1"/>
</dbReference>
<protein>
    <recommendedName>
        <fullName evidence="3">Erythromycin esterase family protein</fullName>
    </recommendedName>
</protein>
<keyword evidence="1" id="KW-0614">Plasmid</keyword>
<dbReference type="RefSeq" id="WP_126620575.1">
    <property type="nucleotide sequence ID" value="NZ_CP034564.1"/>
</dbReference>
<geneLocation type="plasmid" evidence="1">
    <name>unnamed1</name>
</geneLocation>
<dbReference type="GeneID" id="39493364"/>
<dbReference type="SUPFAM" id="SSF159501">
    <property type="entry name" value="EreA/ChaN-like"/>
    <property type="match status" value="1"/>
</dbReference>